<proteinExistence type="predicted"/>
<dbReference type="PANTHER" id="PTHR40446">
    <property type="entry name" value="N-ACETYLGLUCOSAMINE-1-PHOSPHODIESTER ALPHA-N-ACETYLGLUCOSAMINIDASE"/>
    <property type="match status" value="1"/>
</dbReference>
<feature type="domain" description="Phosphodiester glycosidase" evidence="3">
    <location>
        <begin position="230"/>
        <end position="402"/>
    </location>
</feature>
<dbReference type="SUPFAM" id="SSF56300">
    <property type="entry name" value="Metallo-dependent phosphatases"/>
    <property type="match status" value="1"/>
</dbReference>
<evidence type="ECO:0000313" key="4">
    <source>
        <dbReference type="EMBL" id="AVH56048.1"/>
    </source>
</evidence>
<dbReference type="Pfam" id="PF09992">
    <property type="entry name" value="NAGPA"/>
    <property type="match status" value="1"/>
</dbReference>
<dbReference type="InterPro" id="IPR018711">
    <property type="entry name" value="NAGPA"/>
</dbReference>
<dbReference type="Proteomes" id="UP000238413">
    <property type="component" value="Chromosome"/>
</dbReference>
<dbReference type="Gene3D" id="3.60.21.10">
    <property type="match status" value="1"/>
</dbReference>
<name>A0ABM6SNJ5_9ACTN</name>
<dbReference type="PANTHER" id="PTHR40446:SF2">
    <property type="entry name" value="N-ACETYLGLUCOSAMINE-1-PHOSPHODIESTER ALPHA-N-ACETYLGLUCOSAMINIDASE"/>
    <property type="match status" value="1"/>
</dbReference>
<feature type="region of interest" description="Disordered" evidence="1">
    <location>
        <begin position="1"/>
        <end position="48"/>
    </location>
</feature>
<evidence type="ECO:0000256" key="1">
    <source>
        <dbReference type="SAM" id="MobiDB-lite"/>
    </source>
</evidence>
<organism evidence="4 5">
    <name type="scientific">Streptomyces dengpaensis</name>
    <dbReference type="NCBI Taxonomy" id="2049881"/>
    <lineage>
        <taxon>Bacteria</taxon>
        <taxon>Bacillati</taxon>
        <taxon>Actinomycetota</taxon>
        <taxon>Actinomycetes</taxon>
        <taxon>Kitasatosporales</taxon>
        <taxon>Streptomycetaceae</taxon>
        <taxon>Streptomyces</taxon>
    </lineage>
</organism>
<dbReference type="InterPro" id="IPR004843">
    <property type="entry name" value="Calcineurin-like_PHP"/>
</dbReference>
<sequence length="1131" mass="118831">MGSMAPSAAASESDGDDHGPLNSAPVLEGADPELGRTPAASSKLDEPNLVLGEAGDRRIVLDEDKRPVAPGLDLTSFQWLDSVGFMRGDVLVADLGTDGLSGDYLFPGEVARSQALSEQAEREGAVAAVNGDFFDINNSSAPLGIGVSQDGAVKGPVPGWNNAVGVDAEGIGRMTRMFLEGSVSMPEGRTARLDGLNQHQLPANGIGAYTSLWGSYSRSGSAGTGPVREVTVVDGKVTATATQAGSGAIPENGFVLLGRGSGADAMAALSVGDAVSLDYAPRSEDGKDMGFAIGGNTVLLRDGVVQPQGDKAVHPRTSVGFSADGKKMFLVTIDGRSAESRGMSYDELGSFMKELGANDALNLDGGGSSTLVAREAGEEGVDLENTPSDGAERPVPNGLALFAEEGSGRLTGMRVAPTADEEDESLSRVFPGLTRELDALGHDETYAPVSAEPHWHVAVSAVGKVEQDGTFAARRPGDAEVVAQAGDATGRLRMTVLGELARTRPDVDKISLKDGKATGEFGIVGYDGDGFQAPIEPADVTLDYDHELLELTPTEEGTFSVTPKKDSLGTVVTATVQGVVTQVPVSVGLQDVVAADMADAAQWRFGTARGAGSVEAATGRDGGPALKLNYDFTRSTATRTAYATSPKPIQLPGQPLSLGAWVYGSGKGEWTAFNIIDAQGKSQSLYGPYITWTGWRYMEVQIPQTVAFPVSVNRFYTIETSASKQYTGSVLVDDITARVAPQVQVPAAPVVPDPVILQDGSVAGDSRRWRFAVVSDAQFIAADPDSPLVDAARRTLREALAADPDFIVINGDWVDTGYPEDLALAHRIIDEELGDKVPWYYNPGNHEVYGSGSQDNFRKEFGDTHRTFEHEGTRFILLDSSLGTLNGGGFDQWEMLRDELDKAAEDDSVNGVVAMWHHPPRDPSPLANSQMTNRTEAAVVEDWLADFRRDTGKGAAFIGSHVGQFSANSIDGVQYLVNGNSGKAPSTSVGDGGFTGWSLVGIDPHGDRAPVDARHRAAPESRSAHPWIQVEFRAHVDKLALAPVGELSAGAQTDIRARVTQRGVTVPVAYPVSADWSGTDNIHIGPADQAGTQDIAAYDPRTGVLTALRPGSGSLSVTINAVTATQPVAVG</sequence>
<feature type="domain" description="Calcineurin-like phosphoesterase" evidence="2">
    <location>
        <begin position="770"/>
        <end position="946"/>
    </location>
</feature>
<reference evidence="4 5" key="1">
    <citation type="submission" date="2018-02" db="EMBL/GenBank/DDBJ databases">
        <title>Complete genome sequence of Streptomyces dengpaensis, the producer of angucyclines.</title>
        <authorList>
            <person name="Yumei L."/>
        </authorList>
    </citation>
    <scope>NUCLEOTIDE SEQUENCE [LARGE SCALE GENOMIC DNA]</scope>
    <source>
        <strain evidence="4 5">XZHG99</strain>
    </source>
</reference>
<accession>A0ABM6SNJ5</accession>
<dbReference type="InterPro" id="IPR029052">
    <property type="entry name" value="Metallo-depent_PP-like"/>
</dbReference>
<evidence type="ECO:0000259" key="2">
    <source>
        <dbReference type="Pfam" id="PF00149"/>
    </source>
</evidence>
<keyword evidence="5" id="KW-1185">Reference proteome</keyword>
<dbReference type="EMBL" id="CP026652">
    <property type="protein sequence ID" value="AVH56048.1"/>
    <property type="molecule type" value="Genomic_DNA"/>
</dbReference>
<protein>
    <submittedName>
        <fullName evidence="4">Multidrug transporter</fullName>
    </submittedName>
</protein>
<evidence type="ECO:0000313" key="5">
    <source>
        <dbReference type="Proteomes" id="UP000238413"/>
    </source>
</evidence>
<gene>
    <name evidence="4" type="ORF">C4B68_10010</name>
</gene>
<evidence type="ECO:0000259" key="3">
    <source>
        <dbReference type="Pfam" id="PF09992"/>
    </source>
</evidence>
<dbReference type="Pfam" id="PF00149">
    <property type="entry name" value="Metallophos"/>
    <property type="match status" value="1"/>
</dbReference>